<proteinExistence type="predicted"/>
<organism evidence="1 2">
    <name type="scientific">Rahnella contaminans</name>
    <dbReference type="NCBI Taxonomy" id="2703882"/>
    <lineage>
        <taxon>Bacteria</taxon>
        <taxon>Pseudomonadati</taxon>
        <taxon>Pseudomonadota</taxon>
        <taxon>Gammaproteobacteria</taxon>
        <taxon>Enterobacterales</taxon>
        <taxon>Yersiniaceae</taxon>
        <taxon>Rahnella</taxon>
    </lineage>
</organism>
<accession>A0A6M2AXB9</accession>
<dbReference type="RefSeq" id="WP_165056959.1">
    <property type="nucleotide sequence ID" value="NZ_JAADJS010000001.1"/>
</dbReference>
<sequence>MFINADQFPVVRLQFKATPVDGSNSSPFAHFDALLERNQPFVFINDEGLGNERHEQSKEEMQAIVQWRKVNRVALRTLVKASIYIEPDTANRIAAEDFALTYEKFWGYRMLMVADEQEALVLAHKILTDNN</sequence>
<keyword evidence="2" id="KW-1185">Reference proteome</keyword>
<comment type="caution">
    <text evidence="1">The sequence shown here is derived from an EMBL/GenBank/DDBJ whole genome shotgun (WGS) entry which is preliminary data.</text>
</comment>
<reference evidence="1 2" key="2">
    <citation type="submission" date="2020-03" db="EMBL/GenBank/DDBJ databases">
        <title>Rahnella aceri sp. nov., isoated from traditional Jeju Makgeolli.</title>
        <authorList>
            <person name="Kim I.S."/>
            <person name="Jeon D."/>
        </authorList>
    </citation>
    <scope>NUCLEOTIDE SEQUENCE [LARGE SCALE GENOMIC DNA]</scope>
    <source>
        <strain evidence="1 2">Lac-M11</strain>
    </source>
</reference>
<dbReference type="AlphaFoldDB" id="A0A6M2AXB9"/>
<protein>
    <submittedName>
        <fullName evidence="1">Uncharacterized protein</fullName>
    </submittedName>
</protein>
<dbReference type="Proteomes" id="UP000476696">
    <property type="component" value="Unassembled WGS sequence"/>
</dbReference>
<dbReference type="EMBL" id="JAADJS010000001">
    <property type="protein sequence ID" value="NGX85600.1"/>
    <property type="molecule type" value="Genomic_DNA"/>
</dbReference>
<gene>
    <name evidence="1" type="ORF">GW579_00685</name>
</gene>
<reference evidence="1 2" key="1">
    <citation type="submission" date="2020-01" db="EMBL/GenBank/DDBJ databases">
        <authorList>
            <person name="Lee S.D."/>
        </authorList>
    </citation>
    <scope>NUCLEOTIDE SEQUENCE [LARGE SCALE GENOMIC DNA]</scope>
    <source>
        <strain evidence="1 2">Lac-M11</strain>
    </source>
</reference>
<evidence type="ECO:0000313" key="2">
    <source>
        <dbReference type="Proteomes" id="UP000476696"/>
    </source>
</evidence>
<evidence type="ECO:0000313" key="1">
    <source>
        <dbReference type="EMBL" id="NGX85600.1"/>
    </source>
</evidence>
<name>A0A6M2AXB9_9GAMM</name>